<evidence type="ECO:0000313" key="1">
    <source>
        <dbReference type="EMBL" id="PPQ26395.1"/>
    </source>
</evidence>
<name>A0A2S6MVJ8_9HYPH</name>
<gene>
    <name evidence="1" type="ORF">CCR94_22410</name>
</gene>
<dbReference type="EMBL" id="NHSJ01000134">
    <property type="protein sequence ID" value="PPQ26395.1"/>
    <property type="molecule type" value="Genomic_DNA"/>
</dbReference>
<accession>A0A2S6MVJ8</accession>
<proteinExistence type="predicted"/>
<dbReference type="RefSeq" id="WP_104510513.1">
    <property type="nucleotide sequence ID" value="NZ_JACIGC010000006.1"/>
</dbReference>
<comment type="caution">
    <text evidence="1">The sequence shown here is derived from an EMBL/GenBank/DDBJ whole genome shotgun (WGS) entry which is preliminary data.</text>
</comment>
<sequence>MRVACVVLLLLSGAAHAEDNEIGELNPNQLSVDYYVGKAGAEKLDPHLCGYGVFMDKTGQHEEARKIFERCANEGNDLAMPWMSYMEENGFERPANPLAAAEWDRRLAEKGSSLGAFNYGLDLLRGHGIARDEQQGRAMIDRAAAGGDVTAKELIAHGYDPEAVTPGADRARYRAPQF</sequence>
<dbReference type="Gene3D" id="1.25.40.10">
    <property type="entry name" value="Tetratricopeptide repeat domain"/>
    <property type="match status" value="1"/>
</dbReference>
<dbReference type="AlphaFoldDB" id="A0A2S6MVJ8"/>
<dbReference type="InterPro" id="IPR011990">
    <property type="entry name" value="TPR-like_helical_dom_sf"/>
</dbReference>
<organism evidence="1 2">
    <name type="scientific">Rhodoblastus sphagnicola</name>
    <dbReference type="NCBI Taxonomy" id="333368"/>
    <lineage>
        <taxon>Bacteria</taxon>
        <taxon>Pseudomonadati</taxon>
        <taxon>Pseudomonadota</taxon>
        <taxon>Alphaproteobacteria</taxon>
        <taxon>Hyphomicrobiales</taxon>
        <taxon>Rhodoblastaceae</taxon>
        <taxon>Rhodoblastus</taxon>
    </lineage>
</organism>
<dbReference type="Proteomes" id="UP000239089">
    <property type="component" value="Unassembled WGS sequence"/>
</dbReference>
<evidence type="ECO:0008006" key="3">
    <source>
        <dbReference type="Google" id="ProtNLM"/>
    </source>
</evidence>
<protein>
    <recommendedName>
        <fullName evidence="3">Sel1 repeat family protein</fullName>
    </recommendedName>
</protein>
<keyword evidence="2" id="KW-1185">Reference proteome</keyword>
<reference evidence="1 2" key="1">
    <citation type="journal article" date="2018" name="Arch. Microbiol.">
        <title>New insights into the metabolic potential of the phototrophic purple bacterium Rhodopila globiformis DSM 161(T) from its draft genome sequence and evidence for a vanadium-dependent nitrogenase.</title>
        <authorList>
            <person name="Imhoff J.F."/>
            <person name="Rahn T."/>
            <person name="Kunzel S."/>
            <person name="Neulinger S.C."/>
        </authorList>
    </citation>
    <scope>NUCLEOTIDE SEQUENCE [LARGE SCALE GENOMIC DNA]</scope>
    <source>
        <strain evidence="1 2">DSM 16996</strain>
    </source>
</reference>
<dbReference type="OrthoDB" id="7848989at2"/>
<dbReference type="SUPFAM" id="SSF81901">
    <property type="entry name" value="HCP-like"/>
    <property type="match status" value="1"/>
</dbReference>
<evidence type="ECO:0000313" key="2">
    <source>
        <dbReference type="Proteomes" id="UP000239089"/>
    </source>
</evidence>